<dbReference type="KEGG" id="mdn:JT25_010110"/>
<dbReference type="STRING" id="1538553.JT25_010110"/>
<keyword evidence="1" id="KW-0732">Signal</keyword>
<feature type="domain" description="Lipid/polyisoprenoid-binding YceI-like" evidence="2">
    <location>
        <begin position="23"/>
        <end position="186"/>
    </location>
</feature>
<dbReference type="PANTHER" id="PTHR34406:SF2">
    <property type="entry name" value="PERIPLASMIC PROTEIN"/>
    <property type="match status" value="1"/>
</dbReference>
<dbReference type="EMBL" id="CP014476">
    <property type="protein sequence ID" value="AMK76839.1"/>
    <property type="molecule type" value="Genomic_DNA"/>
</dbReference>
<evidence type="ECO:0000313" key="3">
    <source>
        <dbReference type="EMBL" id="AMK76839.1"/>
    </source>
</evidence>
<feature type="chain" id="PRO_5007797755" description="Lipid/polyisoprenoid-binding YceI-like domain-containing protein" evidence="1">
    <location>
        <begin position="21"/>
        <end position="188"/>
    </location>
</feature>
<dbReference type="Proteomes" id="UP000030512">
    <property type="component" value="Chromosome"/>
</dbReference>
<dbReference type="InterPro" id="IPR036761">
    <property type="entry name" value="TTHA0802/YceI-like_sf"/>
</dbReference>
<evidence type="ECO:0000256" key="1">
    <source>
        <dbReference type="SAM" id="SignalP"/>
    </source>
</evidence>
<reference evidence="3 4" key="1">
    <citation type="journal article" date="2015" name="Environ. Microbiol.">
        <title>Methane oxidation coupled to nitrate reduction under hypoxia by the Gammaproteobacterium Methylomonas denitrificans, sp. nov. type strain FJG1.</title>
        <authorList>
            <person name="Kits K.D."/>
            <person name="Klotz M.G."/>
            <person name="Stein L.Y."/>
        </authorList>
    </citation>
    <scope>NUCLEOTIDE SEQUENCE [LARGE SCALE GENOMIC DNA]</scope>
    <source>
        <strain evidence="3 4">FJG1</strain>
    </source>
</reference>
<dbReference type="SMART" id="SM00867">
    <property type="entry name" value="YceI"/>
    <property type="match status" value="1"/>
</dbReference>
<name>A0A126T431_9GAMM</name>
<dbReference type="OrthoDB" id="9811006at2"/>
<evidence type="ECO:0000259" key="2">
    <source>
        <dbReference type="SMART" id="SM00867"/>
    </source>
</evidence>
<dbReference type="PANTHER" id="PTHR34406">
    <property type="entry name" value="PROTEIN YCEI"/>
    <property type="match status" value="1"/>
</dbReference>
<dbReference type="InterPro" id="IPR007372">
    <property type="entry name" value="Lipid/polyisoprenoid-bd_YceI"/>
</dbReference>
<dbReference type="SUPFAM" id="SSF101874">
    <property type="entry name" value="YceI-like"/>
    <property type="match status" value="1"/>
</dbReference>
<dbReference type="Pfam" id="PF04264">
    <property type="entry name" value="YceI"/>
    <property type="match status" value="1"/>
</dbReference>
<dbReference type="AlphaFoldDB" id="A0A126T431"/>
<protein>
    <recommendedName>
        <fullName evidence="2">Lipid/polyisoprenoid-binding YceI-like domain-containing protein</fullName>
    </recommendedName>
</protein>
<accession>A0A126T431</accession>
<dbReference type="RefSeq" id="WP_036272637.1">
    <property type="nucleotide sequence ID" value="NZ_CP014476.1"/>
</dbReference>
<sequence length="188" mass="20275">MIRKLCAVSAASLLSFSVLAADSYTIDSHHTFPSFEISHLGFSTQRGRFNETSGKVTLDAAAGKGSIDISVNTASISTGLAELEEHLRGKDFFDSAQYPAMTFKSDKLSFQGEKLVGADGILTLHGASKPVHLNVERFYCGMNAIRLKYTCGADAVGTIKRSEFGIDKYVPAVGDEVKVFIQVEAVKD</sequence>
<dbReference type="Gene3D" id="2.40.128.110">
    <property type="entry name" value="Lipid/polyisoprenoid-binding, YceI-like"/>
    <property type="match status" value="1"/>
</dbReference>
<keyword evidence="4" id="KW-1185">Reference proteome</keyword>
<evidence type="ECO:0000313" key="4">
    <source>
        <dbReference type="Proteomes" id="UP000030512"/>
    </source>
</evidence>
<organism evidence="3 4">
    <name type="scientific">Methylomonas denitrificans</name>
    <dbReference type="NCBI Taxonomy" id="1538553"/>
    <lineage>
        <taxon>Bacteria</taxon>
        <taxon>Pseudomonadati</taxon>
        <taxon>Pseudomonadota</taxon>
        <taxon>Gammaproteobacteria</taxon>
        <taxon>Methylococcales</taxon>
        <taxon>Methylococcaceae</taxon>
        <taxon>Methylomonas</taxon>
    </lineage>
</organism>
<gene>
    <name evidence="3" type="ORF">JT25_010110</name>
</gene>
<proteinExistence type="predicted"/>
<feature type="signal peptide" evidence="1">
    <location>
        <begin position="1"/>
        <end position="20"/>
    </location>
</feature>